<dbReference type="EMBL" id="BAAAUG010000069">
    <property type="protein sequence ID" value="GAA3113791.1"/>
    <property type="molecule type" value="Genomic_DNA"/>
</dbReference>
<dbReference type="Proteomes" id="UP001501637">
    <property type="component" value="Unassembled WGS sequence"/>
</dbReference>
<gene>
    <name evidence="1" type="ORF">GCM10010449_40000</name>
</gene>
<evidence type="ECO:0000313" key="1">
    <source>
        <dbReference type="EMBL" id="GAA3113791.1"/>
    </source>
</evidence>
<comment type="caution">
    <text evidence="1">The sequence shown here is derived from an EMBL/GenBank/DDBJ whole genome shotgun (WGS) entry which is preliminary data.</text>
</comment>
<keyword evidence="2" id="KW-1185">Reference proteome</keyword>
<accession>A0ABP6MME3</accession>
<protein>
    <submittedName>
        <fullName evidence="1">Uncharacterized protein</fullName>
    </submittedName>
</protein>
<name>A0ABP6MME3_9ACTN</name>
<reference evidence="2" key="1">
    <citation type="journal article" date="2019" name="Int. J. Syst. Evol. Microbiol.">
        <title>The Global Catalogue of Microorganisms (GCM) 10K type strain sequencing project: providing services to taxonomists for standard genome sequencing and annotation.</title>
        <authorList>
            <consortium name="The Broad Institute Genomics Platform"/>
            <consortium name="The Broad Institute Genome Sequencing Center for Infectious Disease"/>
            <person name="Wu L."/>
            <person name="Ma J."/>
        </authorList>
    </citation>
    <scope>NUCLEOTIDE SEQUENCE [LARGE SCALE GENOMIC DNA]</scope>
    <source>
        <strain evidence="2">JCM 9092</strain>
    </source>
</reference>
<organism evidence="1 2">
    <name type="scientific">Streptomyces rectiviolaceus</name>
    <dbReference type="NCBI Taxonomy" id="332591"/>
    <lineage>
        <taxon>Bacteria</taxon>
        <taxon>Bacillati</taxon>
        <taxon>Actinomycetota</taxon>
        <taxon>Actinomycetes</taxon>
        <taxon>Kitasatosporales</taxon>
        <taxon>Streptomycetaceae</taxon>
        <taxon>Streptomyces</taxon>
    </lineage>
</organism>
<evidence type="ECO:0000313" key="2">
    <source>
        <dbReference type="Proteomes" id="UP001501637"/>
    </source>
</evidence>
<sequence>MWDNNSFSGKPKWKSKGNLNKDVFSANGLSIFNNGKRYPGGDHIRYKYTYQPSGKTVSGCLHYPGDTPNSKRTYASGVVLNYAQWGGEC</sequence>
<proteinExistence type="predicted"/>